<evidence type="ECO:0000256" key="3">
    <source>
        <dbReference type="SAM" id="MobiDB-lite"/>
    </source>
</evidence>
<organism evidence="4 5">
    <name type="scientific">Elysia crispata</name>
    <name type="common">lettuce slug</name>
    <dbReference type="NCBI Taxonomy" id="231223"/>
    <lineage>
        <taxon>Eukaryota</taxon>
        <taxon>Metazoa</taxon>
        <taxon>Spiralia</taxon>
        <taxon>Lophotrochozoa</taxon>
        <taxon>Mollusca</taxon>
        <taxon>Gastropoda</taxon>
        <taxon>Heterobranchia</taxon>
        <taxon>Euthyneura</taxon>
        <taxon>Panpulmonata</taxon>
        <taxon>Sacoglossa</taxon>
        <taxon>Placobranchoidea</taxon>
        <taxon>Plakobranchidae</taxon>
        <taxon>Elysia</taxon>
    </lineage>
</organism>
<dbReference type="Proteomes" id="UP001283361">
    <property type="component" value="Unassembled WGS sequence"/>
</dbReference>
<dbReference type="GO" id="GO:0000978">
    <property type="term" value="F:RNA polymerase II cis-regulatory region sequence-specific DNA binding"/>
    <property type="evidence" value="ECO:0007669"/>
    <property type="project" value="TreeGrafter"/>
</dbReference>
<feature type="region of interest" description="Disordered" evidence="3">
    <location>
        <begin position="109"/>
        <end position="131"/>
    </location>
</feature>
<feature type="compositionally biased region" description="Basic residues" evidence="3">
    <location>
        <begin position="119"/>
        <end position="131"/>
    </location>
</feature>
<dbReference type="EMBL" id="JAWDGP010007174">
    <property type="protein sequence ID" value="KAK3728692.1"/>
    <property type="molecule type" value="Genomic_DNA"/>
</dbReference>
<accession>A0AAE0Y0K2</accession>
<comment type="caution">
    <text evidence="4">The sequence shown here is derived from an EMBL/GenBank/DDBJ whole genome shotgun (WGS) entry which is preliminary data.</text>
</comment>
<proteinExistence type="predicted"/>
<feature type="compositionally biased region" description="Basic residues" evidence="3">
    <location>
        <begin position="24"/>
        <end position="36"/>
    </location>
</feature>
<name>A0AAE0Y0K2_9GAST</name>
<evidence type="ECO:0000256" key="2">
    <source>
        <dbReference type="ARBA" id="ARBA00023242"/>
    </source>
</evidence>
<protein>
    <submittedName>
        <fullName evidence="4">Uncharacterized protein</fullName>
    </submittedName>
</protein>
<dbReference type="PANTHER" id="PTHR46297:SF1">
    <property type="entry name" value="ZINC FINGER CCCH-TYPE WITH G PATCH DOMAIN-CONTAINING PROTEIN"/>
    <property type="match status" value="1"/>
</dbReference>
<sequence>MEKQSFIKIQLGREMDTEDGITPRHSRHAHSSKHGKEKATPTAARELGKRSDKEVNLQIFKTSEEMMNVERHLKHLRHQLARNESKDRKMADQVRQKIADQESYLQQLKTSSQTLESHKKSRSAHKKLTIF</sequence>
<evidence type="ECO:0000313" key="4">
    <source>
        <dbReference type="EMBL" id="KAK3728692.1"/>
    </source>
</evidence>
<evidence type="ECO:0000313" key="5">
    <source>
        <dbReference type="Proteomes" id="UP001283361"/>
    </source>
</evidence>
<feature type="compositionally biased region" description="Basic and acidic residues" evidence="3">
    <location>
        <begin position="1"/>
        <end position="15"/>
    </location>
</feature>
<dbReference type="AlphaFoldDB" id="A0AAE0Y0K2"/>
<gene>
    <name evidence="4" type="ORF">RRG08_041876</name>
</gene>
<reference evidence="4" key="1">
    <citation type="journal article" date="2023" name="G3 (Bethesda)">
        <title>A reference genome for the long-term kleptoplast-retaining sea slug Elysia crispata morphotype clarki.</title>
        <authorList>
            <person name="Eastman K.E."/>
            <person name="Pendleton A.L."/>
            <person name="Shaikh M.A."/>
            <person name="Suttiyut T."/>
            <person name="Ogas R."/>
            <person name="Tomko P."/>
            <person name="Gavelis G."/>
            <person name="Widhalm J.R."/>
            <person name="Wisecaver J.H."/>
        </authorList>
    </citation>
    <scope>NUCLEOTIDE SEQUENCE</scope>
    <source>
        <strain evidence="4">ECLA1</strain>
    </source>
</reference>
<keyword evidence="2" id="KW-0539">Nucleus</keyword>
<feature type="region of interest" description="Disordered" evidence="3">
    <location>
        <begin position="1"/>
        <end position="51"/>
    </location>
</feature>
<keyword evidence="5" id="KW-1185">Reference proteome</keyword>
<evidence type="ECO:0000256" key="1">
    <source>
        <dbReference type="ARBA" id="ARBA00004123"/>
    </source>
</evidence>
<dbReference type="GO" id="GO:0001227">
    <property type="term" value="F:DNA-binding transcription repressor activity, RNA polymerase II-specific"/>
    <property type="evidence" value="ECO:0007669"/>
    <property type="project" value="TreeGrafter"/>
</dbReference>
<dbReference type="PANTHER" id="PTHR46297">
    <property type="entry name" value="ZINC FINGER CCCH-TYPE WITH G PATCH DOMAIN-CONTAINING PROTEIN"/>
    <property type="match status" value="1"/>
</dbReference>
<comment type="subcellular location">
    <subcellularLocation>
        <location evidence="1">Nucleus</location>
    </subcellularLocation>
</comment>
<dbReference type="GO" id="GO:0005634">
    <property type="term" value="C:nucleus"/>
    <property type="evidence" value="ECO:0007669"/>
    <property type="project" value="UniProtKB-SubCell"/>
</dbReference>